<dbReference type="PANTHER" id="PTHR30576">
    <property type="entry name" value="COLANIC BIOSYNTHESIS UDP-GLUCOSE LIPID CARRIER TRANSFERASE"/>
    <property type="match status" value="1"/>
</dbReference>
<dbReference type="AlphaFoldDB" id="A0A1F8EBP0"/>
<evidence type="ECO:0000256" key="2">
    <source>
        <dbReference type="ARBA" id="ARBA00006464"/>
    </source>
</evidence>
<gene>
    <name evidence="9" type="ORF">A2735_00695</name>
</gene>
<dbReference type="Pfam" id="PF02397">
    <property type="entry name" value="Bac_transf"/>
    <property type="match status" value="1"/>
</dbReference>
<dbReference type="Proteomes" id="UP000178520">
    <property type="component" value="Unassembled WGS sequence"/>
</dbReference>
<reference evidence="9 10" key="1">
    <citation type="journal article" date="2016" name="Nat. Commun.">
        <title>Thousands of microbial genomes shed light on interconnected biogeochemical processes in an aquifer system.</title>
        <authorList>
            <person name="Anantharaman K."/>
            <person name="Brown C.T."/>
            <person name="Hug L.A."/>
            <person name="Sharon I."/>
            <person name="Castelle C.J."/>
            <person name="Probst A.J."/>
            <person name="Thomas B.C."/>
            <person name="Singh A."/>
            <person name="Wilkins M.J."/>
            <person name="Karaoz U."/>
            <person name="Brodie E.L."/>
            <person name="Williams K.H."/>
            <person name="Hubbard S.S."/>
            <person name="Banfield J.F."/>
        </authorList>
    </citation>
    <scope>NUCLEOTIDE SEQUENCE [LARGE SCALE GENOMIC DNA]</scope>
</reference>
<dbReference type="EMBL" id="MGJA01000003">
    <property type="protein sequence ID" value="OGM98212.1"/>
    <property type="molecule type" value="Genomic_DNA"/>
</dbReference>
<dbReference type="PANTHER" id="PTHR30576:SF0">
    <property type="entry name" value="UNDECAPRENYL-PHOSPHATE N-ACETYLGALACTOSAMINYL 1-PHOSPHATE TRANSFERASE-RELATED"/>
    <property type="match status" value="1"/>
</dbReference>
<evidence type="ECO:0000256" key="6">
    <source>
        <dbReference type="ARBA" id="ARBA00023136"/>
    </source>
</evidence>
<keyword evidence="6 7" id="KW-0472">Membrane</keyword>
<keyword evidence="4 7" id="KW-0812">Transmembrane</keyword>
<feature type="transmembrane region" description="Helical" evidence="7">
    <location>
        <begin position="250"/>
        <end position="270"/>
    </location>
</feature>
<dbReference type="InterPro" id="IPR017475">
    <property type="entry name" value="EPS_sugar_tfrase"/>
</dbReference>
<evidence type="ECO:0000256" key="5">
    <source>
        <dbReference type="ARBA" id="ARBA00022989"/>
    </source>
</evidence>
<name>A0A1F8EBP0_9BACT</name>
<feature type="transmembrane region" description="Helical" evidence="7">
    <location>
        <begin position="76"/>
        <end position="96"/>
    </location>
</feature>
<feature type="transmembrane region" description="Helical" evidence="7">
    <location>
        <begin position="34"/>
        <end position="55"/>
    </location>
</feature>
<dbReference type="NCBIfam" id="TIGR03025">
    <property type="entry name" value="EPS_sugtrans"/>
    <property type="match status" value="1"/>
</dbReference>
<dbReference type="STRING" id="1802660.A2735_00695"/>
<comment type="subcellular location">
    <subcellularLocation>
        <location evidence="1">Membrane</location>
        <topology evidence="1">Multi-pass membrane protein</topology>
    </subcellularLocation>
</comment>
<organism evidence="9 10">
    <name type="scientific">Candidatus Yanofskybacteria bacterium RIFCSPHIGHO2_01_FULL_41_21</name>
    <dbReference type="NCBI Taxonomy" id="1802660"/>
    <lineage>
        <taxon>Bacteria</taxon>
        <taxon>Candidatus Yanofskyibacteriota</taxon>
    </lineage>
</organism>
<evidence type="ECO:0000259" key="8">
    <source>
        <dbReference type="Pfam" id="PF02397"/>
    </source>
</evidence>
<dbReference type="InterPro" id="IPR003362">
    <property type="entry name" value="Bact_transf"/>
</dbReference>
<comment type="similarity">
    <text evidence="2">Belongs to the bacterial sugar transferase family.</text>
</comment>
<feature type="transmembrane region" description="Helical" evidence="7">
    <location>
        <begin position="7"/>
        <end position="28"/>
    </location>
</feature>
<keyword evidence="3" id="KW-0808">Transferase</keyword>
<dbReference type="GO" id="GO:0016780">
    <property type="term" value="F:phosphotransferase activity, for other substituted phosphate groups"/>
    <property type="evidence" value="ECO:0007669"/>
    <property type="project" value="TreeGrafter"/>
</dbReference>
<evidence type="ECO:0000256" key="1">
    <source>
        <dbReference type="ARBA" id="ARBA00004141"/>
    </source>
</evidence>
<dbReference type="GO" id="GO:0016020">
    <property type="term" value="C:membrane"/>
    <property type="evidence" value="ECO:0007669"/>
    <property type="project" value="UniProtKB-SubCell"/>
</dbReference>
<feature type="transmembrane region" description="Helical" evidence="7">
    <location>
        <begin position="102"/>
        <end position="120"/>
    </location>
</feature>
<proteinExistence type="inferred from homology"/>
<evidence type="ECO:0000313" key="9">
    <source>
        <dbReference type="EMBL" id="OGM98212.1"/>
    </source>
</evidence>
<accession>A0A1F8EBP0</accession>
<evidence type="ECO:0000256" key="4">
    <source>
        <dbReference type="ARBA" id="ARBA00022692"/>
    </source>
</evidence>
<keyword evidence="5 7" id="KW-1133">Transmembrane helix</keyword>
<sequence length="436" mass="50038">MRKTTLLLIDVALLYGSLVAMLALRYQSNLGGQFAIHLLPLTIIFVIWLVIFYISNLYDQRTLRNTIFFYSRLFEAIIVATVISTSFFYLIPFFGIAPKTNLALFILIFTMLEFGGRSLFNSIVETRFKKLILIVGDNEQAQELTLFIKENPQLGYTVKEIIDIQQTAHLSEVMTTANLDTIVISPSAYQTPEIRDIFYKALGQKINFYGLATFYERLTGRVPLDAIDQIWFLENLSEGNKRVYETLKRFYDIIFGLIFGTISLVLYPFVIISIQLGSPGPLFYTQTRIGRLGKSFKMIKFRTMILDAEASTGAVWAKDDDQRVTGIGKFLRRSRIDELPQLWNIIKGEMSLVGPRAERPEFHETLKREVPFYEERYLIKPGLSGWAQINYPYGASVKDAAEKLKYDLYYIKNRSFLLDLGIILKTIRIALSQAGK</sequence>
<feature type="domain" description="Bacterial sugar transferase" evidence="8">
    <location>
        <begin position="248"/>
        <end position="431"/>
    </location>
</feature>
<evidence type="ECO:0000313" key="10">
    <source>
        <dbReference type="Proteomes" id="UP000178520"/>
    </source>
</evidence>
<comment type="caution">
    <text evidence="9">The sequence shown here is derived from an EMBL/GenBank/DDBJ whole genome shotgun (WGS) entry which is preliminary data.</text>
</comment>
<evidence type="ECO:0000256" key="3">
    <source>
        <dbReference type="ARBA" id="ARBA00022679"/>
    </source>
</evidence>
<protein>
    <recommendedName>
        <fullName evidence="8">Bacterial sugar transferase domain-containing protein</fullName>
    </recommendedName>
</protein>
<evidence type="ECO:0000256" key="7">
    <source>
        <dbReference type="SAM" id="Phobius"/>
    </source>
</evidence>